<protein>
    <submittedName>
        <fullName evidence="2">Uncharacterized protein</fullName>
    </submittedName>
</protein>
<dbReference type="AlphaFoldDB" id="A0A0F9E5X5"/>
<organism evidence="2">
    <name type="scientific">marine sediment metagenome</name>
    <dbReference type="NCBI Taxonomy" id="412755"/>
    <lineage>
        <taxon>unclassified sequences</taxon>
        <taxon>metagenomes</taxon>
        <taxon>ecological metagenomes</taxon>
    </lineage>
</organism>
<evidence type="ECO:0000256" key="1">
    <source>
        <dbReference type="SAM" id="Coils"/>
    </source>
</evidence>
<dbReference type="EMBL" id="LAZR01028764">
    <property type="protein sequence ID" value="KKL61621.1"/>
    <property type="molecule type" value="Genomic_DNA"/>
</dbReference>
<comment type="caution">
    <text evidence="2">The sequence shown here is derived from an EMBL/GenBank/DDBJ whole genome shotgun (WGS) entry which is preliminary data.</text>
</comment>
<proteinExistence type="predicted"/>
<feature type="coiled-coil region" evidence="1">
    <location>
        <begin position="61"/>
        <end position="88"/>
    </location>
</feature>
<evidence type="ECO:0000313" key="2">
    <source>
        <dbReference type="EMBL" id="KKL61621.1"/>
    </source>
</evidence>
<keyword evidence="1" id="KW-0175">Coiled coil</keyword>
<name>A0A0F9E5X5_9ZZZZ</name>
<sequence>MNKKEFYKRFLYLPIPRQYLDKIWQWIEQYGKKLRIDENERLIKIIKECGTWSQTSMGFTVNDFESRIKELKANLLDAEVKADNGEQDDNCCQCSDDEFIEGVRYCGNCNKRIKYD</sequence>
<accession>A0A0F9E5X5</accession>
<reference evidence="2" key="1">
    <citation type="journal article" date="2015" name="Nature">
        <title>Complex archaea that bridge the gap between prokaryotes and eukaryotes.</title>
        <authorList>
            <person name="Spang A."/>
            <person name="Saw J.H."/>
            <person name="Jorgensen S.L."/>
            <person name="Zaremba-Niedzwiedzka K."/>
            <person name="Martijn J."/>
            <person name="Lind A.E."/>
            <person name="van Eijk R."/>
            <person name="Schleper C."/>
            <person name="Guy L."/>
            <person name="Ettema T.J."/>
        </authorList>
    </citation>
    <scope>NUCLEOTIDE SEQUENCE</scope>
</reference>
<gene>
    <name evidence="2" type="ORF">LCGC14_2193480</name>
</gene>